<reference evidence="2 3" key="1">
    <citation type="submission" date="2024-07" db="EMBL/GenBank/DDBJ databases">
        <authorList>
            <person name="Kang M."/>
        </authorList>
    </citation>
    <scope>NUCLEOTIDE SEQUENCE [LARGE SCALE GENOMIC DNA]</scope>
    <source>
        <strain evidence="2 3">DFM31</strain>
    </source>
</reference>
<comment type="caution">
    <text evidence="2">The sequence shown here is derived from an EMBL/GenBank/DDBJ whole genome shotgun (WGS) entry which is preliminary data.</text>
</comment>
<keyword evidence="3" id="KW-1185">Reference proteome</keyword>
<dbReference type="Gene3D" id="2.40.160.20">
    <property type="match status" value="1"/>
</dbReference>
<evidence type="ECO:0000256" key="1">
    <source>
        <dbReference type="SAM" id="SignalP"/>
    </source>
</evidence>
<evidence type="ECO:0000313" key="2">
    <source>
        <dbReference type="EMBL" id="MEV8466405.1"/>
    </source>
</evidence>
<dbReference type="SUPFAM" id="SSF56925">
    <property type="entry name" value="OMPA-like"/>
    <property type="match status" value="1"/>
</dbReference>
<sequence>MIGPKSKLIAFCAGLALAPACASAQDWTYAASIYGWLPSLGGSVDTEYGKVDLDGGGSDVLDNLKGAFMGAFEARNDRWGFVLDGLYANLGKQEDAPAGVVFDTVDVDTKVTAISGYALYRAYSASDAALDVGVGFRSFGVELKTDFNSAGTAASQSNKAKSTWTVPLVAARLRVPFGDDWYGRLVADVGGLSADNSTWQALASIGYQFNDSWSAEFAYRYMDIQKKIGGSKADLGLGGFLIGGTYRF</sequence>
<proteinExistence type="predicted"/>
<evidence type="ECO:0000313" key="3">
    <source>
        <dbReference type="Proteomes" id="UP001553161"/>
    </source>
</evidence>
<accession>A0ABV3L4E7</accession>
<protein>
    <recommendedName>
        <fullName evidence="4">Outer membrane protein beta-barrel domain-containing protein</fullName>
    </recommendedName>
</protein>
<dbReference type="RefSeq" id="WP_366192203.1">
    <property type="nucleotide sequence ID" value="NZ_JBFBVU010000005.1"/>
</dbReference>
<dbReference type="EMBL" id="JBFBVU010000005">
    <property type="protein sequence ID" value="MEV8466405.1"/>
    <property type="molecule type" value="Genomic_DNA"/>
</dbReference>
<organism evidence="2 3">
    <name type="scientific">Meridianimarinicoccus marinus</name>
    <dbReference type="NCBI Taxonomy" id="3231483"/>
    <lineage>
        <taxon>Bacteria</taxon>
        <taxon>Pseudomonadati</taxon>
        <taxon>Pseudomonadota</taxon>
        <taxon>Alphaproteobacteria</taxon>
        <taxon>Rhodobacterales</taxon>
        <taxon>Paracoccaceae</taxon>
        <taxon>Meridianimarinicoccus</taxon>
    </lineage>
</organism>
<evidence type="ECO:0008006" key="4">
    <source>
        <dbReference type="Google" id="ProtNLM"/>
    </source>
</evidence>
<keyword evidence="1" id="KW-0732">Signal</keyword>
<feature type="signal peptide" evidence="1">
    <location>
        <begin position="1"/>
        <end position="24"/>
    </location>
</feature>
<feature type="chain" id="PRO_5046318570" description="Outer membrane protein beta-barrel domain-containing protein" evidence="1">
    <location>
        <begin position="25"/>
        <end position="248"/>
    </location>
</feature>
<dbReference type="InterPro" id="IPR011250">
    <property type="entry name" value="OMP/PagP_B-barrel"/>
</dbReference>
<gene>
    <name evidence="2" type="ORF">AB0T83_06365</name>
</gene>
<name>A0ABV3L4E7_9RHOB</name>
<dbReference type="Proteomes" id="UP001553161">
    <property type="component" value="Unassembled WGS sequence"/>
</dbReference>